<evidence type="ECO:0000256" key="3">
    <source>
        <dbReference type="PROSITE-ProRule" id="PRU00557"/>
    </source>
</evidence>
<evidence type="ECO:0000313" key="6">
    <source>
        <dbReference type="EnsemblMetazoa" id="XP_014261550.1"/>
    </source>
</evidence>
<dbReference type="CTD" id="43827"/>
<dbReference type="InterPro" id="IPR050733">
    <property type="entry name" value="Vitellogenin/Apolipophorin"/>
</dbReference>
<dbReference type="Pfam" id="PF09172">
    <property type="entry name" value="Vit_open_b-sht"/>
    <property type="match status" value="1"/>
</dbReference>
<dbReference type="PROSITE" id="PS51211">
    <property type="entry name" value="VITELLOGENIN"/>
    <property type="match status" value="1"/>
</dbReference>
<dbReference type="InterPro" id="IPR015817">
    <property type="entry name" value="Vitellinogen_open_b-sht_sub1"/>
</dbReference>
<dbReference type="InterPro" id="IPR015255">
    <property type="entry name" value="Vitellinogen_open_b-sht"/>
</dbReference>
<accession>A0A8I6SHL6</accession>
<dbReference type="RefSeq" id="XP_014261550.1">
    <property type="nucleotide sequence ID" value="XM_014406064.2"/>
</dbReference>
<dbReference type="PANTHER" id="PTHR23345">
    <property type="entry name" value="VITELLOGENIN-RELATED"/>
    <property type="match status" value="1"/>
</dbReference>
<proteinExistence type="predicted"/>
<evidence type="ECO:0000256" key="1">
    <source>
        <dbReference type="ARBA" id="ARBA00022729"/>
    </source>
</evidence>
<evidence type="ECO:0000259" key="5">
    <source>
        <dbReference type="PROSITE" id="PS51233"/>
    </source>
</evidence>
<dbReference type="SMART" id="SM00638">
    <property type="entry name" value="LPD_N"/>
    <property type="match status" value="1"/>
</dbReference>
<dbReference type="InterPro" id="IPR001846">
    <property type="entry name" value="VWF_type-D"/>
</dbReference>
<dbReference type="Gene3D" id="2.20.50.20">
    <property type="entry name" value="Lipovitellin. Chain A, domain 3"/>
    <property type="match status" value="1"/>
</dbReference>
<dbReference type="SMART" id="SM00216">
    <property type="entry name" value="VWD"/>
    <property type="match status" value="1"/>
</dbReference>
<dbReference type="InterPro" id="IPR016024">
    <property type="entry name" value="ARM-type_fold"/>
</dbReference>
<dbReference type="EnsemblMetazoa" id="XM_014406064.2">
    <property type="protein sequence ID" value="XP_014261550.1"/>
    <property type="gene ID" value="LOC106673791"/>
</dbReference>
<dbReference type="Pfam" id="PF01347">
    <property type="entry name" value="Vitellogenin_N"/>
    <property type="match status" value="1"/>
</dbReference>
<name>A0A8I6SHL6_CIMLE</name>
<evidence type="ECO:0000259" key="4">
    <source>
        <dbReference type="PROSITE" id="PS51211"/>
    </source>
</evidence>
<dbReference type="InterPro" id="IPR011030">
    <property type="entry name" value="Lipovitellin_superhlx_dom"/>
</dbReference>
<dbReference type="KEGG" id="clec:106673791"/>
<dbReference type="SMART" id="SM01169">
    <property type="entry name" value="DUF1943"/>
    <property type="match status" value="1"/>
</dbReference>
<dbReference type="InterPro" id="IPR001747">
    <property type="entry name" value="Vitellogenin_N"/>
</dbReference>
<dbReference type="Gene3D" id="1.25.10.20">
    <property type="entry name" value="Vitellinogen, superhelical"/>
    <property type="match status" value="1"/>
</dbReference>
<dbReference type="OrthoDB" id="6484170at2759"/>
<dbReference type="Pfam" id="PF00094">
    <property type="entry name" value="VWD"/>
    <property type="match status" value="1"/>
</dbReference>
<dbReference type="InterPro" id="IPR015816">
    <property type="entry name" value="Vitellinogen_b-sht_N"/>
</dbReference>
<protein>
    <recommendedName>
        <fullName evidence="8">Apolipophorin</fullName>
    </recommendedName>
</protein>
<dbReference type="SUPFAM" id="SSF48371">
    <property type="entry name" value="ARM repeat"/>
    <property type="match status" value="1"/>
</dbReference>
<dbReference type="GO" id="GO:0005319">
    <property type="term" value="F:lipid transporter activity"/>
    <property type="evidence" value="ECO:0007669"/>
    <property type="project" value="InterPro"/>
</dbReference>
<dbReference type="OMA" id="MTWTILE"/>
<feature type="disulfide bond" evidence="3">
    <location>
        <begin position="443"/>
        <end position="448"/>
    </location>
</feature>
<dbReference type="Proteomes" id="UP000494040">
    <property type="component" value="Unassembled WGS sequence"/>
</dbReference>
<dbReference type="SUPFAM" id="SSF56968">
    <property type="entry name" value="Lipovitellin-phosvitin complex, beta-sheet shell regions"/>
    <property type="match status" value="2"/>
</dbReference>
<comment type="caution">
    <text evidence="3">Lacks conserved residue(s) required for the propagation of feature annotation.</text>
</comment>
<keyword evidence="2" id="KW-0325">Glycoprotein</keyword>
<sequence length="3314" mass="374404">MLCVSWYRCRFKMATYRELLRLAIFIILAVYIIDARECKIGCLGRTNPLYHLEPGKVYQYSFKGNSEHAIAGVKDRVGGMLIEAQVSITVGDKCDHSLKVNNVKITSTKFGNSTAKSFNLDMSRNLKFGLQNGKIDDLCVEEDEKTYTLNIKRAILSLLQSSVVKESGSTVLTENDVYGSCPTVFDFSNVGNTLTVKKTKDLNLCAFRETYVGQMSANRYFSDSDIQSSNVLTGHLKTVQSLSGGVLTQAKSEEVYVYNPSSTSEAPAKTIIKSELVLTGAPKAGNVPQSSAHIGKTLIYEGGHESEYPTKADELNKDINQLSKSDKITQTSASTFNNLLRKLNKASAEQIGKVHDFCNTNEKKKSIFFDALFSCNSAPCVYYTGELMSKGDINENESKIWFSKVGFAKSVHPDALQKLSGLIKESSPISAYLGVGMLAGKYCKHHSCKSDRTIENVENKIGHSLLQKGCKTTIKEVEDKVIASMKGLSNVHYLTDRVTSALIECATNNAHSNRLRAAALDTLKTDAHKAEVKEPVGKLFIDNNQDSELRIKAYLVLAECPCGKVATWVREVLKNRKSLQVGAFVVSHLRNVRASTNPDKAALKHHLGNIMEEKTYPFDFRKFSQNYEFSYMSDLFNMGDIAETNIIYSQHSFIPRTLSLNLTSQLFGQSFNWLEIDARFENVEKALERAFGPKGFFNTKSSDEVVEESKIITSNYLEKIVEKAERSFRPKRSPKSNLNYDMDVDIDLNLKTGGSQIHWTKYHSADEKWNSDNLINSVFGGIEKIVDKAKNTETSYRKYVSLGNFEMQYGTGLGLPMVLRMNAAAGVNLMVDSNIDLPAIVRHPENADIRFQLIPSAAIDLVGSMTIDGINVESGVQLHSVAHTSTGSYVSFRLLEGTGVDVKFGLPVDKQEILNFKTKFQLVYNNYEVYDNLEYNSKREKYEGCFDQLVPLVGLVFCVSSPWETHRTLSPAYGPINFKFLVTKDEPLLEYYHFRVKYTKGESGIRRFEALFDTPRTKFSRKMAIDIEGSLHAKKFLKAKFNSPWSNALFDGSIKSTSSENMLSAKLNIDETDYFINAGATKTKSGNVVKYVPVFEYKAPELRTSMVGRRGGHKPAKQAYKVTGTVLVEDTGSEKKITVNNVCLHTPRTKYTLEGNGKYGKQYQLVEGNYKLSWDKEHLEVKGYYKRPKGNENLSLWLAVLPPTQFQDFGVDLKYDLKRQGNLKTKGNYDAKFFLTHGSDPNNEMTKLAISSSMDVEKDKKFKMENKISYPLLNLEAHQAFGLTLEKSSLESLTASIKGKFDKYSGQLKMSSYVTDHHGYNVILLAEAMGNSIKIDAVRNVLSPEQTKYTNTFEVKPGGKYELNFLVTRKTEKGVVDLNVNAEVKLPAEPKLLEIEVVFKSKEKHLASSLKASADSKEYVNLNFIYNTGEKLNLQFKLLDLVDGHLDSNIIDQEQKSKSKLNIHFPRIDKKAEGNAEFTDYFDTGSIDFCWDTKDPLKKIKLEYNNEYSFEPTTDIMLRSSLTYGSRTTKLNMDYKGDITENIPITRKITVILPEGDEYTFNVEGYYEEKGDNINTKFTTTVTCTHPDGKALLFNPFEKMSLTVGLEPFNEEDDVYKGLVDFNLINNKKENLDTSCKFDIREENNKWLIKTEGSVKGNLMKGKDLSVIFNAEVPEEDESQPLLFSWSLDHADDTHLEGNCKVTEDSVSGEFSGKLPQHNEVKSFKWTTDNSFVWGETSNTVKLNNNFAWNENKFLKHVWDFSHSDSEATFFGEFHTTEAHRKLNAKAHWTCDDVEKFDASGSFSWTEGKSADFSVEMEKSKDNKAGLIHVNGHLPEFGKVDLILKNKFLSEKNGAHSSFSITIKDTTVAASSVVELLPGHPLIDINVDHTTGKWRFYVKHNSKGERHWSGETKMKWAYNRGGSIGANYDANFQSIDSFYLKGNVDAHELFFKNFHVDIHNENERGNEKQILFVVKKDGTTYSGVINYNVKQEGDNLGIEGSGSLIEDGKNYPLSFKLNVNDRLENLETQFTLSIGKNKWSSKYVNNDKKFYADLEHCHEETECTSSLIEYKLESKSNQRVAKELRIVFDPSIYLESPTVLSYHSKLLLDTYLPVEHMIEFRWSKTGSIKYEAEIKNKGAVMLLHTPKRIVGFESKLDSSKDAKKVEVFLYLNKLTDDKISFLSSASIAKGKDSNTYSSETKLSHKSLGKDYVIKGEVTVSPTLEKLKGKIIVDVFKNPNSQLVLTLKFDHGLKDGRYTKHRSAYVKFDSCKINAAYEQKLVVNFKDPQFLWTETASSTDGKGTKREAGVKIEINRKKIYSHVKIDGSTVFEVDGKISNKEKTTTVAGTTTLLNKKYKNNLEINTDANSLKYNLHFDGKTIEADVSAKMGKKGLFKVSFDKKSCAHFEVALDEPNFLTSTYNYNTDDVKRLFFALADSLYEARNEGTKLVKELVETDTNEAQHTLKCIEDNMPSFSTFNSHVKKELKELIDEFLEEEYIRELSGTIKEHYKEAFANINEMIKKLGEFYDSVGSSAIQLSEKIGKLCEELYKKLLESTERLTTVVLDFMEESVKFSKKIVDKIFEELKKNENDIKEYIKVLTDLVHEFGKQFSKVIFSIHEELENFIEITVQQLKDIPFVEVINEKMQELKDYNFNIPEEFWGFFAEIKDEIKGLMPTTECEKLVDLTADYITKILKQEKFNVQDAAAKLLQQFTKAFSSVVAEVYQHIPIGEKLKDKSLYSRLPFGNLLKGSKGGLRVSLMEWLSSEDLPTLYDLLSMYRPSVIPLQNIPPFDSIGVILHGSDVVTFDGRHIKFKGFCNYKLVEDGRDKNFSVIAHISSGKLEGLTLHDAFDSITIKQGLATVNKQKSEYPTRAGQLSAWIRPYSYGMFSKAGVLIICSRDFNYCEVNVNGFYFDRTVGLLGNMNYEPYDDSKLDSSMVASDDLTFINAMKLGSCPDVPTATYKHPPTSQCTKVFEELYFASIWAPPKPFKEACDSAVNSASDDETKLDAACEIAKGFVRVARNRGSLVTLPEICTYCTINKQKLKYDEAEEVKINKNQADVLFIVESSADNKEVAESNLHKLVPEIKKYFDAQGCTDVRFSVVSFAPDEKYPHYHTSNGNFYGTNVKIQYSEKLNETKNNFVDSLKYHFGLTSRGYVYKDVMDHQNFRPTARKIIIGIHSTPCIPQSITYFIGSLYGMVFADAFGLEYHVITPVEDLSKFKVPVEEIIGFTWGKVLKKNGETVKTATILTNDNCINIANANEGYAFVARKEGDTVSQMAKVITAPRKTDELECECELFDGVISRPVCYVEYDLF</sequence>
<dbReference type="PANTHER" id="PTHR23345:SF36">
    <property type="entry name" value="APOLIPOPHORINS"/>
    <property type="match status" value="1"/>
</dbReference>
<dbReference type="SUPFAM" id="SSF48431">
    <property type="entry name" value="Lipovitellin-phosvitin complex, superhelical domain"/>
    <property type="match status" value="1"/>
</dbReference>
<reference evidence="6" key="1">
    <citation type="submission" date="2022-01" db="UniProtKB">
        <authorList>
            <consortium name="EnsemblMetazoa"/>
        </authorList>
    </citation>
    <scope>IDENTIFICATION</scope>
</reference>
<dbReference type="GeneID" id="106673791"/>
<dbReference type="Gene3D" id="2.30.230.10">
    <property type="entry name" value="Lipovitellin, beta-sheet shell regions, chain A"/>
    <property type="match status" value="1"/>
</dbReference>
<dbReference type="InterPro" id="IPR015819">
    <property type="entry name" value="Lipid_transp_b-sht_shell"/>
</dbReference>
<evidence type="ECO:0000256" key="2">
    <source>
        <dbReference type="ARBA" id="ARBA00023180"/>
    </source>
</evidence>
<keyword evidence="7" id="KW-1185">Reference proteome</keyword>
<keyword evidence="1" id="KW-0732">Signal</keyword>
<dbReference type="PROSITE" id="PS51233">
    <property type="entry name" value="VWFD"/>
    <property type="match status" value="1"/>
</dbReference>
<dbReference type="Gene3D" id="2.20.80.10">
    <property type="entry name" value="Lipovitellin-phosvitin complex, chain A, domain 4"/>
    <property type="match status" value="1"/>
</dbReference>
<evidence type="ECO:0000313" key="7">
    <source>
        <dbReference type="Proteomes" id="UP000494040"/>
    </source>
</evidence>
<feature type="domain" description="VWFD" evidence="5">
    <location>
        <begin position="2793"/>
        <end position="2958"/>
    </location>
</feature>
<feature type="domain" description="Vitellogenin" evidence="4">
    <location>
        <begin position="52"/>
        <end position="658"/>
    </location>
</feature>
<organism evidence="6 7">
    <name type="scientific">Cimex lectularius</name>
    <name type="common">Bed bug</name>
    <name type="synonym">Acanthia lectularia</name>
    <dbReference type="NCBI Taxonomy" id="79782"/>
    <lineage>
        <taxon>Eukaryota</taxon>
        <taxon>Metazoa</taxon>
        <taxon>Ecdysozoa</taxon>
        <taxon>Arthropoda</taxon>
        <taxon>Hexapoda</taxon>
        <taxon>Insecta</taxon>
        <taxon>Pterygota</taxon>
        <taxon>Neoptera</taxon>
        <taxon>Paraneoptera</taxon>
        <taxon>Hemiptera</taxon>
        <taxon>Heteroptera</taxon>
        <taxon>Panheteroptera</taxon>
        <taxon>Cimicomorpha</taxon>
        <taxon>Cimicidae</taxon>
        <taxon>Cimex</taxon>
    </lineage>
</organism>
<keyword evidence="3" id="KW-1015">Disulfide bond</keyword>
<evidence type="ECO:0008006" key="8">
    <source>
        <dbReference type="Google" id="ProtNLM"/>
    </source>
</evidence>